<organism evidence="11 12">
    <name type="scientific">Streblomastix strix</name>
    <dbReference type="NCBI Taxonomy" id="222440"/>
    <lineage>
        <taxon>Eukaryota</taxon>
        <taxon>Metamonada</taxon>
        <taxon>Preaxostyla</taxon>
        <taxon>Oxymonadida</taxon>
        <taxon>Streblomastigidae</taxon>
        <taxon>Streblomastix</taxon>
    </lineage>
</organism>
<evidence type="ECO:0000256" key="8">
    <source>
        <dbReference type="ARBA" id="ARBA00022989"/>
    </source>
</evidence>
<evidence type="ECO:0000256" key="4">
    <source>
        <dbReference type="ARBA" id="ARBA00008905"/>
    </source>
</evidence>
<comment type="caution">
    <text evidence="11">The sequence shown here is derived from an EMBL/GenBank/DDBJ whole genome shotgun (WGS) entry which is preliminary data.</text>
</comment>
<evidence type="ECO:0000256" key="6">
    <source>
        <dbReference type="ARBA" id="ARBA00022729"/>
    </source>
</evidence>
<reference evidence="11 12" key="1">
    <citation type="submission" date="2019-03" db="EMBL/GenBank/DDBJ databases">
        <title>Single cell metagenomics reveals metabolic interactions within the superorganism composed of flagellate Streblomastix strix and complex community of Bacteroidetes bacteria on its surface.</title>
        <authorList>
            <person name="Treitli S.C."/>
            <person name="Kolisko M."/>
            <person name="Husnik F."/>
            <person name="Keeling P."/>
            <person name="Hampl V."/>
        </authorList>
    </citation>
    <scope>NUCLEOTIDE SEQUENCE [LARGE SCALE GENOMIC DNA]</scope>
    <source>
        <strain evidence="11">ST1C</strain>
    </source>
</reference>
<dbReference type="PANTHER" id="PTHR21049:SF0">
    <property type="entry name" value="DOLICHYL-DIPHOSPHOOLIGOSACCHARIDE--PROTEIN GLYCOSYLTRANSFERASE SUBUNIT 1"/>
    <property type="match status" value="1"/>
</dbReference>
<evidence type="ECO:0000256" key="9">
    <source>
        <dbReference type="ARBA" id="ARBA00023136"/>
    </source>
</evidence>
<evidence type="ECO:0000313" key="11">
    <source>
        <dbReference type="EMBL" id="KAA6367469.1"/>
    </source>
</evidence>
<comment type="subcellular location">
    <subcellularLocation>
        <location evidence="2 10">Endoplasmic reticulum membrane</location>
        <topology evidence="2 10">Single-pass type I membrane protein</topology>
    </subcellularLocation>
</comment>
<keyword evidence="8" id="KW-1133">Transmembrane helix</keyword>
<keyword evidence="7 10" id="KW-0256">Endoplasmic reticulum</keyword>
<keyword evidence="5" id="KW-0812">Transmembrane</keyword>
<evidence type="ECO:0000313" key="12">
    <source>
        <dbReference type="Proteomes" id="UP000324800"/>
    </source>
</evidence>
<evidence type="ECO:0000256" key="5">
    <source>
        <dbReference type="ARBA" id="ARBA00022692"/>
    </source>
</evidence>
<proteinExistence type="inferred from homology"/>
<evidence type="ECO:0000256" key="2">
    <source>
        <dbReference type="ARBA" id="ARBA00004115"/>
    </source>
</evidence>
<dbReference type="PANTHER" id="PTHR21049">
    <property type="entry name" value="RIBOPHORIN I"/>
    <property type="match status" value="1"/>
</dbReference>
<evidence type="ECO:0000256" key="10">
    <source>
        <dbReference type="RuleBase" id="RU361143"/>
    </source>
</evidence>
<comment type="pathway">
    <text evidence="3 10">Protein modification; protein glycosylation.</text>
</comment>
<dbReference type="GO" id="GO:0018279">
    <property type="term" value="P:protein N-linked glycosylation via asparagine"/>
    <property type="evidence" value="ECO:0007669"/>
    <property type="project" value="TreeGrafter"/>
</dbReference>
<dbReference type="EMBL" id="SNRW01018300">
    <property type="protein sequence ID" value="KAA6367469.1"/>
    <property type="molecule type" value="Genomic_DNA"/>
</dbReference>
<protein>
    <recommendedName>
        <fullName evidence="10">Dolichyl-diphosphooligosaccharide--protein glycosyltransferase subunit 1</fullName>
    </recommendedName>
</protein>
<comment type="function">
    <text evidence="1 10">Subunit of the oligosaccharyl transferase (OST) complex that catalyzes the initial transfer of a defined glycan (Glc(3)Man(9)GlcNAc(2) in eukaryotes) from the lipid carrier dolichol-pyrophosphate to an asparagine residue within an Asn-X-Ser/Thr consensus motif in nascent polypeptide chains, the first step in protein N-glycosylation. N-glycosylation occurs cotranslationally and the complex associates with the Sec61 complex at the channel-forming translocon complex that mediates protein translocation across the endoplasmic reticulum (ER). All subunits are required for a maximal enzyme activity.</text>
</comment>
<sequence>MIIALALIIAASAEITNERVVREIDIHGNIAYAHYLIAFVESEIGQSLSSYSFRLEFPIETVASISFWLGDTQLDYTTDDRKKNYAIQIPSKIKGGNKVTLEAQILVINWPKPKPKEVLQDMRQGAYVDGNAQFSSPYATTLDELYIIINNRKYLKHSENLQFNEDNQTFSLRSVNVKPGKIESYFINYLCPIPFVRVTRSVKEIIAHNRLPFVVREHYEVKNDGAKFIGEYNRFKTMVQRNQESGQIEEFILEIPHGAASFEYRDETGNISSSQVFRTPVSTQLRLLPRFDMLGQWKNAFDVGYTAPGQEYEVSKDALKQYESIPDRERVLLLSIAPSMQNAPTDEIELRVALPEGARDVVIGQCKKKNEPKSSSIGIITRIWKGGIYESLDKVKQWRFDDAEGPTAGKEDEITHST</sequence>
<dbReference type="InterPro" id="IPR007676">
    <property type="entry name" value="Ribophorin_I"/>
</dbReference>
<dbReference type="GO" id="GO:0008250">
    <property type="term" value="C:oligosaccharyltransferase complex"/>
    <property type="evidence" value="ECO:0007669"/>
    <property type="project" value="UniProtKB-UniRule"/>
</dbReference>
<dbReference type="GO" id="GO:0016740">
    <property type="term" value="F:transferase activity"/>
    <property type="evidence" value="ECO:0007669"/>
    <property type="project" value="UniProtKB-KW"/>
</dbReference>
<evidence type="ECO:0000256" key="1">
    <source>
        <dbReference type="ARBA" id="ARBA00002791"/>
    </source>
</evidence>
<keyword evidence="6" id="KW-0732">Signal</keyword>
<comment type="subunit">
    <text evidence="10">Component of the oligosaccharyltransferase (OST) complex.</text>
</comment>
<name>A0A5J4UAH8_9EUKA</name>
<accession>A0A5J4UAH8</accession>
<dbReference type="Proteomes" id="UP000324800">
    <property type="component" value="Unassembled WGS sequence"/>
</dbReference>
<feature type="non-terminal residue" evidence="11">
    <location>
        <position position="418"/>
    </location>
</feature>
<evidence type="ECO:0000256" key="7">
    <source>
        <dbReference type="ARBA" id="ARBA00022824"/>
    </source>
</evidence>
<gene>
    <name evidence="11" type="ORF">EZS28_037004</name>
</gene>
<dbReference type="AlphaFoldDB" id="A0A5J4UAH8"/>
<comment type="similarity">
    <text evidence="4 10">Belongs to the OST1 family.</text>
</comment>
<keyword evidence="9" id="KW-0472">Membrane</keyword>
<evidence type="ECO:0000256" key="3">
    <source>
        <dbReference type="ARBA" id="ARBA00004922"/>
    </source>
</evidence>
<dbReference type="UniPathway" id="UPA00378"/>
<dbReference type="Pfam" id="PF04597">
    <property type="entry name" value="Ribophorin_I"/>
    <property type="match status" value="1"/>
</dbReference>
<dbReference type="OrthoDB" id="310030at2759"/>
<keyword evidence="11" id="KW-0808">Transferase</keyword>